<protein>
    <submittedName>
        <fullName evidence="1">Uncharacterized protein</fullName>
    </submittedName>
</protein>
<reference evidence="1 2" key="1">
    <citation type="submission" date="2024-02" db="EMBL/GenBank/DDBJ databases">
        <authorList>
            <person name="Daric V."/>
            <person name="Darras S."/>
        </authorList>
    </citation>
    <scope>NUCLEOTIDE SEQUENCE [LARGE SCALE GENOMIC DNA]</scope>
</reference>
<comment type="caution">
    <text evidence="1">The sequence shown here is derived from an EMBL/GenBank/DDBJ whole genome shotgun (WGS) entry which is preliminary data.</text>
</comment>
<keyword evidence="2" id="KW-1185">Reference proteome</keyword>
<dbReference type="Proteomes" id="UP001642483">
    <property type="component" value="Unassembled WGS sequence"/>
</dbReference>
<evidence type="ECO:0000313" key="1">
    <source>
        <dbReference type="EMBL" id="CAK8682488.1"/>
    </source>
</evidence>
<dbReference type="EMBL" id="CAWYQH010000090">
    <property type="protein sequence ID" value="CAK8682488.1"/>
    <property type="molecule type" value="Genomic_DNA"/>
</dbReference>
<proteinExistence type="predicted"/>
<accession>A0ABP0FV13</accession>
<gene>
    <name evidence="1" type="ORF">CVLEPA_LOCUS13146</name>
</gene>
<sequence>MNVVSSIFEGVNIVQSMEYEGLKKIEEYEEYEDFAGYGPWKISIPFHSMPWSLELWERRSSVTKR</sequence>
<organism evidence="1 2">
    <name type="scientific">Clavelina lepadiformis</name>
    <name type="common">Light-bulb sea squirt</name>
    <name type="synonym">Ascidia lepadiformis</name>
    <dbReference type="NCBI Taxonomy" id="159417"/>
    <lineage>
        <taxon>Eukaryota</taxon>
        <taxon>Metazoa</taxon>
        <taxon>Chordata</taxon>
        <taxon>Tunicata</taxon>
        <taxon>Ascidiacea</taxon>
        <taxon>Aplousobranchia</taxon>
        <taxon>Clavelinidae</taxon>
        <taxon>Clavelina</taxon>
    </lineage>
</organism>
<evidence type="ECO:0000313" key="2">
    <source>
        <dbReference type="Proteomes" id="UP001642483"/>
    </source>
</evidence>
<name>A0ABP0FV13_CLALP</name>